<gene>
    <name evidence="1" type="ORF">TEQG_02493</name>
</gene>
<reference evidence="2" key="1">
    <citation type="journal article" date="2012" name="MBio">
        <title>Comparative genome analysis of Trichophyton rubrum and related dermatophytes reveals candidate genes involved in infection.</title>
        <authorList>
            <person name="Martinez D.A."/>
            <person name="Oliver B.G."/>
            <person name="Graeser Y."/>
            <person name="Goldberg J.M."/>
            <person name="Li W."/>
            <person name="Martinez-Rossi N.M."/>
            <person name="Monod M."/>
            <person name="Shelest E."/>
            <person name="Barton R.C."/>
            <person name="Birch E."/>
            <person name="Brakhage A.A."/>
            <person name="Chen Z."/>
            <person name="Gurr S.J."/>
            <person name="Heiman D."/>
            <person name="Heitman J."/>
            <person name="Kosti I."/>
            <person name="Rossi A."/>
            <person name="Saif S."/>
            <person name="Samalova M."/>
            <person name="Saunders C.W."/>
            <person name="Shea T."/>
            <person name="Summerbell R.C."/>
            <person name="Xu J."/>
            <person name="Young S."/>
            <person name="Zeng Q."/>
            <person name="Birren B.W."/>
            <person name="Cuomo C.A."/>
            <person name="White T.C."/>
        </authorList>
    </citation>
    <scope>NUCLEOTIDE SEQUENCE [LARGE SCALE GENOMIC DNA]</scope>
    <source>
        <strain evidence="2">ATCC MYA-4606 / CBS 127.97</strain>
    </source>
</reference>
<protein>
    <submittedName>
        <fullName evidence="1">Uncharacterized protein</fullName>
    </submittedName>
</protein>
<evidence type="ECO:0000313" key="2">
    <source>
        <dbReference type="Proteomes" id="UP000009169"/>
    </source>
</evidence>
<name>F2PNJ4_TRIEC</name>
<proteinExistence type="predicted"/>
<sequence length="190" mass="20675">MAFCSASSFTIMENAGLRGRPAAVAAASSFSIEGKDRRQGLGDVGSVSVALSAPEQPVLTQRTSQLDNLILATIMMMTEMGQIGESKHIIESFRRLFTTDGLSRFKQALPLRVPPPATRVSDKRKRRSAGRQACYMACRRSITSWTATERQHAAEDGIILTSEGFDIDWLAREFARSKCGVTGASVFSVP</sequence>
<dbReference type="VEuPathDB" id="FungiDB:TEQG_02493"/>
<accession>F2PNJ4</accession>
<dbReference type="Proteomes" id="UP000009169">
    <property type="component" value="Unassembled WGS sequence"/>
</dbReference>
<keyword evidence="2" id="KW-1185">Reference proteome</keyword>
<dbReference type="AlphaFoldDB" id="F2PNJ4"/>
<organism evidence="1 2">
    <name type="scientific">Trichophyton equinum (strain ATCC MYA-4606 / CBS 127.97)</name>
    <name type="common">Horse ringworm fungus</name>
    <dbReference type="NCBI Taxonomy" id="559882"/>
    <lineage>
        <taxon>Eukaryota</taxon>
        <taxon>Fungi</taxon>
        <taxon>Dikarya</taxon>
        <taxon>Ascomycota</taxon>
        <taxon>Pezizomycotina</taxon>
        <taxon>Eurotiomycetes</taxon>
        <taxon>Eurotiomycetidae</taxon>
        <taxon>Onygenales</taxon>
        <taxon>Arthrodermataceae</taxon>
        <taxon>Trichophyton</taxon>
    </lineage>
</organism>
<evidence type="ECO:0000313" key="1">
    <source>
        <dbReference type="EMBL" id="EGE03462.1"/>
    </source>
</evidence>
<dbReference type="EMBL" id="DS995727">
    <property type="protein sequence ID" value="EGE03462.1"/>
    <property type="molecule type" value="Genomic_DNA"/>
</dbReference>
<dbReference type="HOGENOM" id="CLU_1428938_0_0_1"/>